<keyword evidence="3" id="KW-0804">Transcription</keyword>
<dbReference type="EMBL" id="AEUD01000004">
    <property type="protein sequence ID" value="EGD55894.1"/>
    <property type="molecule type" value="Genomic_DNA"/>
</dbReference>
<comment type="caution">
    <text evidence="6">The sequence shown here is derived from an EMBL/GenBank/DDBJ whole genome shotgun (WGS) entry which is preliminary data.</text>
</comment>
<dbReference type="PRINTS" id="PR00400">
    <property type="entry name" value="TETREPRESSOR"/>
</dbReference>
<evidence type="ECO:0000256" key="2">
    <source>
        <dbReference type="ARBA" id="ARBA00023125"/>
    </source>
</evidence>
<dbReference type="RefSeq" id="WP_009678567.1">
    <property type="nucleotide sequence ID" value="NZ_AEUD01000004.1"/>
</dbReference>
<dbReference type="InterPro" id="IPR003012">
    <property type="entry name" value="Tet_transcr_reg_TetR"/>
</dbReference>
<dbReference type="PANTHER" id="PTHR30055">
    <property type="entry name" value="HTH-TYPE TRANSCRIPTIONAL REGULATOR RUTR"/>
    <property type="match status" value="1"/>
</dbReference>
<organism evidence="6 7">
    <name type="scientific">Gordonia neofelifaecis NRRL B-59395</name>
    <dbReference type="NCBI Taxonomy" id="644548"/>
    <lineage>
        <taxon>Bacteria</taxon>
        <taxon>Bacillati</taxon>
        <taxon>Actinomycetota</taxon>
        <taxon>Actinomycetes</taxon>
        <taxon>Mycobacteriales</taxon>
        <taxon>Gordoniaceae</taxon>
        <taxon>Gordonia</taxon>
    </lineage>
</organism>
<dbReference type="eggNOG" id="COG1309">
    <property type="taxonomic scope" value="Bacteria"/>
</dbReference>
<dbReference type="InterPro" id="IPR001647">
    <property type="entry name" value="HTH_TetR"/>
</dbReference>
<gene>
    <name evidence="6" type="ORF">SCNU_06620</name>
</gene>
<sequence>MSNTRADILIAARNILAEHSLADLTMRRLASDLGVRPNALYWHFPNKQTMLAALAEDILSTVPGPVDDIDWLAELQRLATDMRQALLAVPDSAEVVSSAWASGLADRGIEMVIAGVAARGGVDPQASRGLATAICQLTIGLTIEEQTRTQMERLGVTGPSGRVFAAEFDDALEVILDGARARGEVARSPS</sequence>
<dbReference type="InterPro" id="IPR009057">
    <property type="entry name" value="Homeodomain-like_sf"/>
</dbReference>
<dbReference type="AlphaFoldDB" id="F1YHQ6"/>
<dbReference type="SUPFAM" id="SSF46689">
    <property type="entry name" value="Homeodomain-like"/>
    <property type="match status" value="1"/>
</dbReference>
<dbReference type="InterPro" id="IPR050109">
    <property type="entry name" value="HTH-type_TetR-like_transc_reg"/>
</dbReference>
<dbReference type="STRING" id="644548.SCNU_06620"/>
<dbReference type="Proteomes" id="UP000035065">
    <property type="component" value="Unassembled WGS sequence"/>
</dbReference>
<protein>
    <submittedName>
        <fullName evidence="6">Regulatory protein TetR</fullName>
    </submittedName>
</protein>
<dbReference type="OrthoDB" id="3819648at2"/>
<dbReference type="Pfam" id="PF00440">
    <property type="entry name" value="TetR_N"/>
    <property type="match status" value="1"/>
</dbReference>
<reference evidence="6 7" key="1">
    <citation type="journal article" date="2011" name="J. Bacteriol.">
        <title>Draft Genome Sequence of Gordonia neofelifaecis NRRL B-59395, a Cholesterol-Degrading Actinomycete.</title>
        <authorList>
            <person name="Ge F."/>
            <person name="Li W."/>
            <person name="Chen G."/>
            <person name="Liu Y."/>
            <person name="Zhang G."/>
            <person name="Yong B."/>
            <person name="Wang Q."/>
            <person name="Wang N."/>
            <person name="Huang Z."/>
            <person name="Li W."/>
            <person name="Wang J."/>
            <person name="Wu C."/>
            <person name="Xie Q."/>
            <person name="Liu G."/>
        </authorList>
    </citation>
    <scope>NUCLEOTIDE SEQUENCE [LARGE SCALE GENOMIC DNA]</scope>
    <source>
        <strain evidence="6 7">NRRL B-59395</strain>
    </source>
</reference>
<dbReference type="PANTHER" id="PTHR30055:SF151">
    <property type="entry name" value="TRANSCRIPTIONAL REGULATORY PROTEIN"/>
    <property type="match status" value="1"/>
</dbReference>
<evidence type="ECO:0000313" key="6">
    <source>
        <dbReference type="EMBL" id="EGD55894.1"/>
    </source>
</evidence>
<dbReference type="GO" id="GO:0000976">
    <property type="term" value="F:transcription cis-regulatory region binding"/>
    <property type="evidence" value="ECO:0007669"/>
    <property type="project" value="TreeGrafter"/>
</dbReference>
<evidence type="ECO:0000259" key="5">
    <source>
        <dbReference type="PROSITE" id="PS50977"/>
    </source>
</evidence>
<evidence type="ECO:0000313" key="7">
    <source>
        <dbReference type="Proteomes" id="UP000035065"/>
    </source>
</evidence>
<evidence type="ECO:0000256" key="3">
    <source>
        <dbReference type="ARBA" id="ARBA00023163"/>
    </source>
</evidence>
<evidence type="ECO:0000256" key="1">
    <source>
        <dbReference type="ARBA" id="ARBA00023015"/>
    </source>
</evidence>
<name>F1YHQ6_9ACTN</name>
<keyword evidence="1" id="KW-0805">Transcription regulation</keyword>
<dbReference type="GO" id="GO:0046677">
    <property type="term" value="P:response to antibiotic"/>
    <property type="evidence" value="ECO:0007669"/>
    <property type="project" value="InterPro"/>
</dbReference>
<proteinExistence type="predicted"/>
<feature type="domain" description="HTH tetR-type" evidence="5">
    <location>
        <begin position="2"/>
        <end position="62"/>
    </location>
</feature>
<keyword evidence="7" id="KW-1185">Reference proteome</keyword>
<dbReference type="Gene3D" id="1.10.10.60">
    <property type="entry name" value="Homeodomain-like"/>
    <property type="match status" value="1"/>
</dbReference>
<dbReference type="PRINTS" id="PR00455">
    <property type="entry name" value="HTHTETR"/>
</dbReference>
<feature type="DNA-binding region" description="H-T-H motif" evidence="4">
    <location>
        <begin position="25"/>
        <end position="44"/>
    </location>
</feature>
<evidence type="ECO:0000256" key="4">
    <source>
        <dbReference type="PROSITE-ProRule" id="PRU00335"/>
    </source>
</evidence>
<dbReference type="PROSITE" id="PS50977">
    <property type="entry name" value="HTH_TETR_2"/>
    <property type="match status" value="1"/>
</dbReference>
<dbReference type="GO" id="GO:0003700">
    <property type="term" value="F:DNA-binding transcription factor activity"/>
    <property type="evidence" value="ECO:0007669"/>
    <property type="project" value="TreeGrafter"/>
</dbReference>
<dbReference type="Gene3D" id="1.10.357.10">
    <property type="entry name" value="Tetracycline Repressor, domain 2"/>
    <property type="match status" value="1"/>
</dbReference>
<dbReference type="GO" id="GO:0045892">
    <property type="term" value="P:negative regulation of DNA-templated transcription"/>
    <property type="evidence" value="ECO:0007669"/>
    <property type="project" value="InterPro"/>
</dbReference>
<accession>F1YHQ6</accession>
<dbReference type="InterPro" id="IPR036271">
    <property type="entry name" value="Tet_transcr_reg_TetR-rel_C_sf"/>
</dbReference>
<keyword evidence="2 4" id="KW-0238">DNA-binding</keyword>
<dbReference type="SUPFAM" id="SSF48498">
    <property type="entry name" value="Tetracyclin repressor-like, C-terminal domain"/>
    <property type="match status" value="1"/>
</dbReference>